<organism evidence="3 4">
    <name type="scientific">Rotaria socialis</name>
    <dbReference type="NCBI Taxonomy" id="392032"/>
    <lineage>
        <taxon>Eukaryota</taxon>
        <taxon>Metazoa</taxon>
        <taxon>Spiralia</taxon>
        <taxon>Gnathifera</taxon>
        <taxon>Rotifera</taxon>
        <taxon>Eurotatoria</taxon>
        <taxon>Bdelloidea</taxon>
        <taxon>Philodinida</taxon>
        <taxon>Philodinidae</taxon>
        <taxon>Rotaria</taxon>
    </lineage>
</organism>
<dbReference type="AlphaFoldDB" id="A0A820ZAC3"/>
<feature type="region of interest" description="Disordered" evidence="1">
    <location>
        <begin position="121"/>
        <end position="151"/>
    </location>
</feature>
<evidence type="ECO:0000313" key="4">
    <source>
        <dbReference type="Proteomes" id="UP000663862"/>
    </source>
</evidence>
<sequence length="346" mass="39181">MVHFSQSLMPDIPLATSLPTTFTFQPNHNQLDEQSALQQQSVASSSQSHSSSSTQQRSSSNDESTNNNQTHTNDYETRLRCPNCDTWVVNLSDHLRKTHRIASPVDRKPLLRMARLEKRRMTESANNSSTTNRRPPETVVVNGLQPSHTNTNNEIENLLFKQEQDPTPQFSVTLPENILLSHQITNSIAHFSTPIINKRPRASDDHIEHTMNGPLSPNKKTRLDIIDASKLPQTNHSSSGKSSKKNRNKQQQQQQQQQQQPQPQTIIKTSASGIFPQQTVALQHIDESSDDLSKVLQMMGNEMNFLNQHLQTTSILLQKQLDLARDSLHACSVQFAHLKRMIQQQI</sequence>
<accession>A0A820ZAC3</accession>
<protein>
    <submittedName>
        <fullName evidence="3">Uncharacterized protein</fullName>
    </submittedName>
</protein>
<feature type="compositionally biased region" description="Polar residues" evidence="1">
    <location>
        <begin position="61"/>
        <end position="72"/>
    </location>
</feature>
<reference evidence="3" key="1">
    <citation type="submission" date="2021-02" db="EMBL/GenBank/DDBJ databases">
        <authorList>
            <person name="Nowell W R."/>
        </authorList>
    </citation>
    <scope>NUCLEOTIDE SEQUENCE</scope>
</reference>
<dbReference type="EMBL" id="CAJOBQ010002468">
    <property type="protein sequence ID" value="CAF4561969.1"/>
    <property type="molecule type" value="Genomic_DNA"/>
</dbReference>
<dbReference type="EMBL" id="CAJNYU010000186">
    <property type="protein sequence ID" value="CAF3339155.1"/>
    <property type="molecule type" value="Genomic_DNA"/>
</dbReference>
<feature type="region of interest" description="Disordered" evidence="1">
    <location>
        <begin position="33"/>
        <end position="76"/>
    </location>
</feature>
<evidence type="ECO:0000256" key="1">
    <source>
        <dbReference type="SAM" id="MobiDB-lite"/>
    </source>
</evidence>
<name>A0A820ZAC3_9BILA</name>
<evidence type="ECO:0000313" key="2">
    <source>
        <dbReference type="EMBL" id="CAF3339155.1"/>
    </source>
</evidence>
<dbReference type="Proteomes" id="UP000663869">
    <property type="component" value="Unassembled WGS sequence"/>
</dbReference>
<dbReference type="Proteomes" id="UP000663862">
    <property type="component" value="Unassembled WGS sequence"/>
</dbReference>
<gene>
    <name evidence="2" type="ORF">FME351_LOCUS3424</name>
    <name evidence="3" type="ORF">TSG867_LOCUS25370</name>
</gene>
<feature type="region of interest" description="Disordered" evidence="1">
    <location>
        <begin position="229"/>
        <end position="265"/>
    </location>
</feature>
<comment type="caution">
    <text evidence="3">The sequence shown here is derived from an EMBL/GenBank/DDBJ whole genome shotgun (WGS) entry which is preliminary data.</text>
</comment>
<feature type="region of interest" description="Disordered" evidence="1">
    <location>
        <begin position="201"/>
        <end position="220"/>
    </location>
</feature>
<proteinExistence type="predicted"/>
<feature type="compositionally biased region" description="Low complexity" evidence="1">
    <location>
        <begin position="250"/>
        <end position="264"/>
    </location>
</feature>
<evidence type="ECO:0000313" key="3">
    <source>
        <dbReference type="EMBL" id="CAF4561969.1"/>
    </source>
</evidence>
<feature type="compositionally biased region" description="Low complexity" evidence="1">
    <location>
        <begin position="34"/>
        <end position="59"/>
    </location>
</feature>
<feature type="compositionally biased region" description="Polar residues" evidence="1">
    <location>
        <begin position="123"/>
        <end position="133"/>
    </location>
</feature>